<dbReference type="OrthoDB" id="410267at2759"/>
<dbReference type="InterPro" id="IPR036259">
    <property type="entry name" value="MFS_trans_sf"/>
</dbReference>
<organism evidence="2 3">
    <name type="scientific">Dibothriocephalus latus</name>
    <name type="common">Fish tapeworm</name>
    <name type="synonym">Diphyllobothrium latum</name>
    <dbReference type="NCBI Taxonomy" id="60516"/>
    <lineage>
        <taxon>Eukaryota</taxon>
        <taxon>Metazoa</taxon>
        <taxon>Spiralia</taxon>
        <taxon>Lophotrochozoa</taxon>
        <taxon>Platyhelminthes</taxon>
        <taxon>Cestoda</taxon>
        <taxon>Eucestoda</taxon>
        <taxon>Diphyllobothriidea</taxon>
        <taxon>Diphyllobothriidae</taxon>
        <taxon>Dibothriocephalus</taxon>
    </lineage>
</organism>
<dbReference type="Proteomes" id="UP000281553">
    <property type="component" value="Unassembled WGS sequence"/>
</dbReference>
<protein>
    <recommendedName>
        <fullName evidence="4">Major facilitator superfamily (MFS) profile domain-containing protein</fullName>
    </recommendedName>
</protein>
<feature type="transmembrane region" description="Helical" evidence="1">
    <location>
        <begin position="175"/>
        <end position="194"/>
    </location>
</feature>
<dbReference type="SUPFAM" id="SSF103473">
    <property type="entry name" value="MFS general substrate transporter"/>
    <property type="match status" value="1"/>
</dbReference>
<dbReference type="Gene3D" id="1.20.1250.20">
    <property type="entry name" value="MFS general substrate transporter like domains"/>
    <property type="match status" value="1"/>
</dbReference>
<keyword evidence="1" id="KW-0472">Membrane</keyword>
<reference evidence="2 3" key="1">
    <citation type="submission" date="2018-11" db="EMBL/GenBank/DDBJ databases">
        <authorList>
            <consortium name="Pathogen Informatics"/>
        </authorList>
    </citation>
    <scope>NUCLEOTIDE SEQUENCE [LARGE SCALE GENOMIC DNA]</scope>
</reference>
<feature type="transmembrane region" description="Helical" evidence="1">
    <location>
        <begin position="144"/>
        <end position="163"/>
    </location>
</feature>
<evidence type="ECO:0008006" key="4">
    <source>
        <dbReference type="Google" id="ProtNLM"/>
    </source>
</evidence>
<accession>A0A3P7LLV5</accession>
<dbReference type="AlphaFoldDB" id="A0A3P7LLV5"/>
<keyword evidence="3" id="KW-1185">Reference proteome</keyword>
<dbReference type="EMBL" id="UYRU01050256">
    <property type="protein sequence ID" value="VDN10908.1"/>
    <property type="molecule type" value="Genomic_DNA"/>
</dbReference>
<feature type="transmembrane region" description="Helical" evidence="1">
    <location>
        <begin position="110"/>
        <end position="132"/>
    </location>
</feature>
<name>A0A3P7LLV5_DIBLA</name>
<feature type="transmembrane region" description="Helical" evidence="1">
    <location>
        <begin position="58"/>
        <end position="77"/>
    </location>
</feature>
<keyword evidence="1" id="KW-1133">Transmembrane helix</keyword>
<gene>
    <name evidence="2" type="ORF">DILT_LOCUS6739</name>
</gene>
<feature type="transmembrane region" description="Helical" evidence="1">
    <location>
        <begin position="84"/>
        <end position="104"/>
    </location>
</feature>
<proteinExistence type="predicted"/>
<sequence length="215" mass="24230">MEIDEKEDSAATKLSLETPSSIEFKKTSDLLYDSENPEDFGSMGIMELGPKQVLRCRYFYLLWLLMFCNIIPITLLTSTFKIPICVMLLIWSASLFIFPNVFLWPAASQYVYGIVVCLMFFCMSGVFGIMPAATRILFGNQNMATTYGMVFSAFSVGSLISAAAAQVAKGAWKELYYASGSVCIVAFFVVLFIFDPTMPFRCRPWFACARTDHRR</sequence>
<keyword evidence="1" id="KW-0812">Transmembrane</keyword>
<evidence type="ECO:0000313" key="2">
    <source>
        <dbReference type="EMBL" id="VDN10908.1"/>
    </source>
</evidence>
<evidence type="ECO:0000313" key="3">
    <source>
        <dbReference type="Proteomes" id="UP000281553"/>
    </source>
</evidence>
<evidence type="ECO:0000256" key="1">
    <source>
        <dbReference type="SAM" id="Phobius"/>
    </source>
</evidence>